<sequence>MKKGTIILLIIVGILIIGIFGGISTYNNLIQLNESVDAQWAQVENQLKRRTDLIPNLVNTVKGFAEQEREVLLGVTEARAGVTNARTPSEYAEADAQLTAALKQLNVVVESYPNLKSNQNFLDLQTQLEGTENRIAVARRDYNESVRTFNSRAKRFPTVIFANLLGMGQREYFEVSEADQETPNVEF</sequence>
<evidence type="ECO:0000313" key="7">
    <source>
        <dbReference type="EMBL" id="QUI22406.1"/>
    </source>
</evidence>
<evidence type="ECO:0000313" key="8">
    <source>
        <dbReference type="Proteomes" id="UP000683246"/>
    </source>
</evidence>
<dbReference type="PANTHER" id="PTHR34478:SF2">
    <property type="entry name" value="MEMBRANE PROTEIN"/>
    <property type="match status" value="1"/>
</dbReference>
<comment type="similarity">
    <text evidence="2">Belongs to the LemA family.</text>
</comment>
<dbReference type="GO" id="GO:0016020">
    <property type="term" value="C:membrane"/>
    <property type="evidence" value="ECO:0007669"/>
    <property type="project" value="UniProtKB-SubCell"/>
</dbReference>
<dbReference type="InterPro" id="IPR007156">
    <property type="entry name" value="MamQ_LemA"/>
</dbReference>
<dbReference type="KEGG" id="vpy:HZI73_08870"/>
<protein>
    <submittedName>
        <fullName evidence="7">LemA family protein</fullName>
    </submittedName>
</protein>
<organism evidence="7 8">
    <name type="scientific">Vallitalea pronyensis</name>
    <dbReference type="NCBI Taxonomy" id="1348613"/>
    <lineage>
        <taxon>Bacteria</taxon>
        <taxon>Bacillati</taxon>
        <taxon>Bacillota</taxon>
        <taxon>Clostridia</taxon>
        <taxon>Lachnospirales</taxon>
        <taxon>Vallitaleaceae</taxon>
        <taxon>Vallitalea</taxon>
    </lineage>
</organism>
<keyword evidence="3 6" id="KW-0812">Transmembrane</keyword>
<evidence type="ECO:0000256" key="6">
    <source>
        <dbReference type="SAM" id="Phobius"/>
    </source>
</evidence>
<proteinExistence type="inferred from homology"/>
<feature type="transmembrane region" description="Helical" evidence="6">
    <location>
        <begin position="7"/>
        <end position="26"/>
    </location>
</feature>
<evidence type="ECO:0000256" key="4">
    <source>
        <dbReference type="ARBA" id="ARBA00022989"/>
    </source>
</evidence>
<evidence type="ECO:0000256" key="5">
    <source>
        <dbReference type="ARBA" id="ARBA00023136"/>
    </source>
</evidence>
<dbReference type="SUPFAM" id="SSF140478">
    <property type="entry name" value="LemA-like"/>
    <property type="match status" value="1"/>
</dbReference>
<reference evidence="7" key="1">
    <citation type="submission" date="2020-07" db="EMBL/GenBank/DDBJ databases">
        <title>Vallitalea pronyensis genome.</title>
        <authorList>
            <person name="Postec A."/>
        </authorList>
    </citation>
    <scope>NUCLEOTIDE SEQUENCE</scope>
    <source>
        <strain evidence="7">FatNI3</strain>
    </source>
</reference>
<keyword evidence="8" id="KW-1185">Reference proteome</keyword>
<dbReference type="Pfam" id="PF04011">
    <property type="entry name" value="LemA"/>
    <property type="match status" value="1"/>
</dbReference>
<dbReference type="RefSeq" id="WP_212697891.1">
    <property type="nucleotide sequence ID" value="NZ_CP058649.1"/>
</dbReference>
<accession>A0A8J8SGB0</accession>
<keyword evidence="4 6" id="KW-1133">Transmembrane helix</keyword>
<dbReference type="EMBL" id="CP058649">
    <property type="protein sequence ID" value="QUI22406.1"/>
    <property type="molecule type" value="Genomic_DNA"/>
</dbReference>
<dbReference type="PANTHER" id="PTHR34478">
    <property type="entry name" value="PROTEIN LEMA"/>
    <property type="match status" value="1"/>
</dbReference>
<gene>
    <name evidence="7" type="ORF">HZI73_08870</name>
</gene>
<evidence type="ECO:0000256" key="2">
    <source>
        <dbReference type="ARBA" id="ARBA00008854"/>
    </source>
</evidence>
<dbReference type="InterPro" id="IPR023353">
    <property type="entry name" value="LemA-like_dom_sf"/>
</dbReference>
<dbReference type="AlphaFoldDB" id="A0A8J8SGB0"/>
<evidence type="ECO:0000256" key="3">
    <source>
        <dbReference type="ARBA" id="ARBA00022692"/>
    </source>
</evidence>
<evidence type="ECO:0000256" key="1">
    <source>
        <dbReference type="ARBA" id="ARBA00004167"/>
    </source>
</evidence>
<name>A0A8J8SGB0_9FIRM</name>
<dbReference type="Proteomes" id="UP000683246">
    <property type="component" value="Chromosome"/>
</dbReference>
<keyword evidence="5 6" id="KW-0472">Membrane</keyword>
<dbReference type="Gene3D" id="1.20.1440.20">
    <property type="entry name" value="LemA-like domain"/>
    <property type="match status" value="1"/>
</dbReference>
<comment type="subcellular location">
    <subcellularLocation>
        <location evidence="1">Membrane</location>
        <topology evidence="1">Single-pass membrane protein</topology>
    </subcellularLocation>
</comment>